<comment type="caution">
    <text evidence="1">The sequence shown here is derived from an EMBL/GenBank/DDBJ whole genome shotgun (WGS) entry which is preliminary data.</text>
</comment>
<evidence type="ECO:0000313" key="1">
    <source>
        <dbReference type="EMBL" id="PJM79892.1"/>
    </source>
</evidence>
<dbReference type="RefSeq" id="WP_100495664.1">
    <property type="nucleotide sequence ID" value="NZ_PGLQ01000001.1"/>
</dbReference>
<dbReference type="AlphaFoldDB" id="A0A2M9HSV9"/>
<protein>
    <submittedName>
        <fullName evidence="1">DUF1819 domain-containing protein</fullName>
    </submittedName>
</protein>
<sequence length="226" mass="25557">MPGSYGTETLQGGERYRLSFTVGGLLASQSRIIASLFIDNGYCDQFCREQPDSIELGEYVTLVRKRAIDENVLGIRTQSANARVVNEVLKRLSTLSDVEIRFLADQDVALSDCRALMWVSMCRYYAIVGEFANEVVRDHYLLGDLSVTYEDYDRFMIGKAMWHPELEELSKATQAKLRGNVFKAMDEAELVKRKDNTLLPSILSGSVASILGKRPESFGFFPMRER</sequence>
<keyword evidence="2" id="KW-1185">Reference proteome</keyword>
<accession>A0A2M9HSV9</accession>
<dbReference type="OrthoDB" id="981635at2"/>
<evidence type="ECO:0000313" key="2">
    <source>
        <dbReference type="Proteomes" id="UP000228755"/>
    </source>
</evidence>
<dbReference type="Gene3D" id="1.10.3540.10">
    <property type="entry name" value="uncharacterized protein from magnetospirillum magneticum domain"/>
    <property type="match status" value="1"/>
</dbReference>
<dbReference type="EMBL" id="PGLQ01000001">
    <property type="protein sequence ID" value="PJM79892.1"/>
    <property type="molecule type" value="Genomic_DNA"/>
</dbReference>
<reference evidence="1 2" key="1">
    <citation type="submission" date="2017-11" db="EMBL/GenBank/DDBJ databases">
        <title>Draft genome sequences of strains TRE 1, TRE D, TRE H and TRI 7, isolated from tamarins, belonging to four potential novel Bifidobacterium species.</title>
        <authorList>
            <person name="Mattarelli P."/>
            <person name="Modesto M."/>
            <person name="Bonetti A."/>
            <person name="Puglisi E."/>
            <person name="Morelli L."/>
        </authorList>
    </citation>
    <scope>NUCLEOTIDE SEQUENCE [LARGE SCALE GENOMIC DNA]</scope>
    <source>
        <strain evidence="2">TRED</strain>
    </source>
</reference>
<dbReference type="InterPro" id="IPR014948">
    <property type="entry name" value="BrxA"/>
</dbReference>
<gene>
    <name evidence="1" type="ORF">CUU80_01785</name>
</gene>
<dbReference type="Proteomes" id="UP000228755">
    <property type="component" value="Unassembled WGS sequence"/>
</dbReference>
<proteinExistence type="predicted"/>
<organism evidence="1 2">
    <name type="scientific">Bifidobacterium scaligerum</name>
    <dbReference type="NCBI Taxonomy" id="2052656"/>
    <lineage>
        <taxon>Bacteria</taxon>
        <taxon>Bacillati</taxon>
        <taxon>Actinomycetota</taxon>
        <taxon>Actinomycetes</taxon>
        <taxon>Bifidobacteriales</taxon>
        <taxon>Bifidobacteriaceae</taxon>
        <taxon>Bifidobacterium</taxon>
    </lineage>
</organism>
<dbReference type="InterPro" id="IPR023137">
    <property type="entry name" value="BrxA_sf"/>
</dbReference>
<name>A0A2M9HSV9_9BIFI</name>
<dbReference type="Pfam" id="PF08849">
    <property type="entry name" value="BrxA"/>
    <property type="match status" value="1"/>
</dbReference>